<evidence type="ECO:0000313" key="6">
    <source>
        <dbReference type="Proteomes" id="UP000050794"/>
    </source>
</evidence>
<dbReference type="InterPro" id="IPR027417">
    <property type="entry name" value="P-loop_NTPase"/>
</dbReference>
<evidence type="ECO:0000313" key="7">
    <source>
        <dbReference type="WBParaSite" id="TCNE_0000468801-mRNA-1"/>
    </source>
</evidence>
<dbReference type="AlphaFoldDB" id="A0A183U868"/>
<feature type="domain" description="DNA mismatch repair proteins mutS family" evidence="5">
    <location>
        <begin position="1"/>
        <end position="102"/>
    </location>
</feature>
<dbReference type="GO" id="GO:0005524">
    <property type="term" value="F:ATP binding"/>
    <property type="evidence" value="ECO:0007669"/>
    <property type="project" value="UniProtKB-KW"/>
</dbReference>
<keyword evidence="6" id="KW-1185">Reference proteome</keyword>
<dbReference type="GO" id="GO:0006298">
    <property type="term" value="P:mismatch repair"/>
    <property type="evidence" value="ECO:0007669"/>
    <property type="project" value="InterPro"/>
</dbReference>
<evidence type="ECO:0000259" key="5">
    <source>
        <dbReference type="SMART" id="SM00534"/>
    </source>
</evidence>
<dbReference type="Pfam" id="PF00488">
    <property type="entry name" value="MutS_V"/>
    <property type="match status" value="1"/>
</dbReference>
<proteinExistence type="inferred from homology"/>
<dbReference type="SUPFAM" id="SSF52540">
    <property type="entry name" value="P-loop containing nucleoside triphosphate hydrolases"/>
    <property type="match status" value="1"/>
</dbReference>
<reference evidence="7" key="1">
    <citation type="submission" date="2016-06" db="UniProtKB">
        <authorList>
            <consortium name="WormBaseParasite"/>
        </authorList>
    </citation>
    <scope>IDENTIFICATION</scope>
</reference>
<dbReference type="GO" id="GO:0005634">
    <property type="term" value="C:nucleus"/>
    <property type="evidence" value="ECO:0007669"/>
    <property type="project" value="TreeGrafter"/>
</dbReference>
<dbReference type="PANTHER" id="PTHR11361">
    <property type="entry name" value="DNA MISMATCH REPAIR PROTEIN MUTS FAMILY MEMBER"/>
    <property type="match status" value="1"/>
</dbReference>
<dbReference type="PANTHER" id="PTHR11361:SF21">
    <property type="entry name" value="MUTS PROTEIN HOMOLOG 4"/>
    <property type="match status" value="1"/>
</dbReference>
<dbReference type="WBParaSite" id="TCNE_0000468801-mRNA-1">
    <property type="protein sequence ID" value="TCNE_0000468801-mRNA-1"/>
    <property type="gene ID" value="TCNE_0000468801"/>
</dbReference>
<dbReference type="GO" id="GO:0007131">
    <property type="term" value="P:reciprocal meiotic recombination"/>
    <property type="evidence" value="ECO:0007669"/>
    <property type="project" value="TreeGrafter"/>
</dbReference>
<evidence type="ECO:0000256" key="4">
    <source>
        <dbReference type="ARBA" id="ARBA00023125"/>
    </source>
</evidence>
<dbReference type="GO" id="GO:0030983">
    <property type="term" value="F:mismatched DNA binding"/>
    <property type="evidence" value="ECO:0007669"/>
    <property type="project" value="InterPro"/>
</dbReference>
<accession>A0A183U868</accession>
<keyword evidence="2" id="KW-0547">Nucleotide-binding</keyword>
<dbReference type="InterPro" id="IPR000432">
    <property type="entry name" value="DNA_mismatch_repair_MutS_C"/>
</dbReference>
<name>A0A183U868_TOXCA</name>
<evidence type="ECO:0000256" key="1">
    <source>
        <dbReference type="ARBA" id="ARBA00006271"/>
    </source>
</evidence>
<comment type="similarity">
    <text evidence="1">Belongs to the DNA mismatch repair MutS family.</text>
</comment>
<dbReference type="InterPro" id="IPR045076">
    <property type="entry name" value="MutS"/>
</dbReference>
<dbReference type="Gene3D" id="3.40.50.300">
    <property type="entry name" value="P-loop containing nucleotide triphosphate hydrolases"/>
    <property type="match status" value="1"/>
</dbReference>
<dbReference type="SMART" id="SM00534">
    <property type="entry name" value="MUTSac"/>
    <property type="match status" value="1"/>
</dbReference>
<protein>
    <submittedName>
        <fullName evidence="7">DNA_MISMATCH_REPAIR_2 domain-containing protein</fullName>
    </submittedName>
</protein>
<evidence type="ECO:0000256" key="3">
    <source>
        <dbReference type="ARBA" id="ARBA00022840"/>
    </source>
</evidence>
<keyword evidence="4" id="KW-0238">DNA-binding</keyword>
<sequence>LKQVCLLQVLAQTGCFVPADFAAFPIITRIFSRIGHNDDLSSNLSAFAVEVSEVVPVLANANSSSLVVIDELARSMLYVSVLCCLFTHLEQVEANTENEFSENRFA</sequence>
<keyword evidence="3" id="KW-0067">ATP-binding</keyword>
<organism evidence="6 7">
    <name type="scientific">Toxocara canis</name>
    <name type="common">Canine roundworm</name>
    <dbReference type="NCBI Taxonomy" id="6265"/>
    <lineage>
        <taxon>Eukaryota</taxon>
        <taxon>Metazoa</taxon>
        <taxon>Ecdysozoa</taxon>
        <taxon>Nematoda</taxon>
        <taxon>Chromadorea</taxon>
        <taxon>Rhabditida</taxon>
        <taxon>Spirurina</taxon>
        <taxon>Ascaridomorpha</taxon>
        <taxon>Ascaridoidea</taxon>
        <taxon>Toxocaridae</taxon>
        <taxon>Toxocara</taxon>
    </lineage>
</organism>
<dbReference type="Proteomes" id="UP000050794">
    <property type="component" value="Unassembled WGS sequence"/>
</dbReference>
<dbReference type="GO" id="GO:0140664">
    <property type="term" value="F:ATP-dependent DNA damage sensor activity"/>
    <property type="evidence" value="ECO:0007669"/>
    <property type="project" value="InterPro"/>
</dbReference>
<evidence type="ECO:0000256" key="2">
    <source>
        <dbReference type="ARBA" id="ARBA00022741"/>
    </source>
</evidence>